<comment type="similarity">
    <text evidence="8">Belongs to the 4Fe4S bacterial-type ferredoxin family. RnfC subfamily.</text>
</comment>
<dbReference type="InterPro" id="IPR011538">
    <property type="entry name" value="Nuo51_FMN-bd"/>
</dbReference>
<name>A0A1S1V9T8_9FIRM</name>
<comment type="function">
    <text evidence="8">Part of a membrane-bound complex that couples electron transfer with translocation of ions across the membrane.</text>
</comment>
<gene>
    <name evidence="8 10" type="primary">rnfC</name>
    <name evidence="10" type="ORF">EUAN_10530</name>
</gene>
<feature type="binding site" evidence="8">
    <location>
        <position position="411"/>
    </location>
    <ligand>
        <name>[4Fe-4S] cluster</name>
        <dbReference type="ChEBI" id="CHEBI:49883"/>
        <label>2</label>
    </ligand>
</feature>
<keyword evidence="5 8" id="KW-0249">Electron transport</keyword>
<dbReference type="InterPro" id="IPR017896">
    <property type="entry name" value="4Fe4S_Fe-S-bd"/>
</dbReference>
<keyword evidence="8" id="KW-1003">Cell membrane</keyword>
<keyword evidence="8" id="KW-1278">Translocase</keyword>
<dbReference type="AlphaFoldDB" id="A0A1S1V9T8"/>
<evidence type="ECO:0000256" key="1">
    <source>
        <dbReference type="ARBA" id="ARBA00022448"/>
    </source>
</evidence>
<dbReference type="GO" id="GO:0051539">
    <property type="term" value="F:4 iron, 4 sulfur cluster binding"/>
    <property type="evidence" value="ECO:0007669"/>
    <property type="project" value="UniProtKB-KW"/>
</dbReference>
<dbReference type="PROSITE" id="PS00198">
    <property type="entry name" value="4FE4S_FER_1"/>
    <property type="match status" value="1"/>
</dbReference>
<keyword evidence="6 8" id="KW-0408">Iron</keyword>
<comment type="cofactor">
    <cofactor evidence="8">
        <name>[4Fe-4S] cluster</name>
        <dbReference type="ChEBI" id="CHEBI:49883"/>
    </cofactor>
    <text evidence="8">Binds 2 [4Fe-4S] clusters per subunit.</text>
</comment>
<evidence type="ECO:0000256" key="4">
    <source>
        <dbReference type="ARBA" id="ARBA00022737"/>
    </source>
</evidence>
<evidence type="ECO:0000256" key="6">
    <source>
        <dbReference type="ARBA" id="ARBA00023004"/>
    </source>
</evidence>
<dbReference type="NCBIfam" id="TIGR01945">
    <property type="entry name" value="rnfC"/>
    <property type="match status" value="1"/>
</dbReference>
<comment type="subunit">
    <text evidence="8">The complex is composed of six subunits: RnfA, RnfB, RnfC, RnfD, RnfE and RnfG.</text>
</comment>
<evidence type="ECO:0000313" key="11">
    <source>
        <dbReference type="Proteomes" id="UP000180254"/>
    </source>
</evidence>
<keyword evidence="1 8" id="KW-0813">Transport</keyword>
<dbReference type="Pfam" id="PF13375">
    <property type="entry name" value="RnfC_N"/>
    <property type="match status" value="1"/>
</dbReference>
<dbReference type="InterPro" id="IPR019554">
    <property type="entry name" value="Soluble_ligand-bd"/>
</dbReference>
<keyword evidence="4 8" id="KW-0677">Repeat</keyword>
<evidence type="ECO:0000256" key="2">
    <source>
        <dbReference type="ARBA" id="ARBA00022485"/>
    </source>
</evidence>
<dbReference type="OrthoDB" id="9767754at2"/>
<dbReference type="SUPFAM" id="SSF46548">
    <property type="entry name" value="alpha-helical ferredoxin"/>
    <property type="match status" value="1"/>
</dbReference>
<sequence length="444" mass="47651">MKLSNLTFKGGIHPPYSKELSKKASIEPCIVPEVVVIPLSQHIGAPCDPIVKIGEAVKVGQKIGESKSFVSAPVHSSVSGVVKKIEEIDSPLGNKTKAVVIESDGKNEVSEEVKPKGNLEDLSPEEIVEIVKEAGITGQGGASFPTHVKLSPPPDKKIDTVILNGAECEPYLTADHRLMVEESESIVYGLKAIMKAVGVKKGYIGIEDNKPDAIEAMMKASANEPEIEIVSLETKYPQGDEKRLIDAATKRQVPAGGLPMDVGVIVNNVGTADAIAKAIKTGMPLVERVVTITGDAVVTPKNLMVKIGTSFKEVVEQCGGYKEGLGKIVMGGPMMGNAQFTDNVPVVKGTSGILLLSEKEVSAPPMDPCMRCGRCVYACPVNLQPTALEKLTSRERFDETEKYHIWSCIECGTCSYVCPARRPLVHSIRVAKKALSDKQKRESK</sequence>
<keyword evidence="11" id="KW-1185">Reference proteome</keyword>
<dbReference type="Pfam" id="PF13183">
    <property type="entry name" value="Fer4_8"/>
    <property type="match status" value="1"/>
</dbReference>
<dbReference type="RefSeq" id="WP_071062404.1">
    <property type="nucleotide sequence ID" value="NZ_MKIE01000003.1"/>
</dbReference>
<dbReference type="HAMAP" id="MF_00461">
    <property type="entry name" value="RsxC_RnfC"/>
    <property type="match status" value="1"/>
</dbReference>
<dbReference type="Pfam" id="PF10531">
    <property type="entry name" value="SLBB"/>
    <property type="match status" value="1"/>
</dbReference>
<comment type="caution">
    <text evidence="10">The sequence shown here is derived from an EMBL/GenBank/DDBJ whole genome shotgun (WGS) entry which is preliminary data.</text>
</comment>
<feature type="binding site" evidence="8">
    <location>
        <position position="414"/>
    </location>
    <ligand>
        <name>[4Fe-4S] cluster</name>
        <dbReference type="ChEBI" id="CHEBI:49883"/>
        <label>2</label>
    </ligand>
</feature>
<dbReference type="Proteomes" id="UP000180254">
    <property type="component" value="Unassembled WGS sequence"/>
</dbReference>
<feature type="binding site" evidence="8">
    <location>
        <position position="369"/>
    </location>
    <ligand>
        <name>[4Fe-4S] cluster</name>
        <dbReference type="ChEBI" id="CHEBI:49883"/>
        <label>1</label>
    </ligand>
</feature>
<keyword evidence="8" id="KW-0472">Membrane</keyword>
<feature type="domain" description="4Fe-4S ferredoxin-type" evidence="9">
    <location>
        <begin position="393"/>
        <end position="428"/>
    </location>
</feature>
<dbReference type="EC" id="7.-.-.-" evidence="8"/>
<evidence type="ECO:0000256" key="7">
    <source>
        <dbReference type="ARBA" id="ARBA00023014"/>
    </source>
</evidence>
<accession>A0A1S1V9T8</accession>
<keyword evidence="2 8" id="KW-0004">4Fe-4S</keyword>
<feature type="binding site" evidence="8">
    <location>
        <position position="408"/>
    </location>
    <ligand>
        <name>[4Fe-4S] cluster</name>
        <dbReference type="ChEBI" id="CHEBI:49883"/>
        <label>2</label>
    </ligand>
</feature>
<proteinExistence type="inferred from homology"/>
<dbReference type="InterPro" id="IPR017900">
    <property type="entry name" value="4Fe4S_Fe_S_CS"/>
</dbReference>
<dbReference type="PANTHER" id="PTHR43034:SF2">
    <property type="entry name" value="ION-TRANSLOCATING OXIDOREDUCTASE COMPLEX SUBUNIT C"/>
    <property type="match status" value="1"/>
</dbReference>
<dbReference type="PROSITE" id="PS51379">
    <property type="entry name" value="4FE4S_FER_2"/>
    <property type="match status" value="2"/>
</dbReference>
<dbReference type="GO" id="GO:0009055">
    <property type="term" value="F:electron transfer activity"/>
    <property type="evidence" value="ECO:0007669"/>
    <property type="project" value="InterPro"/>
</dbReference>
<dbReference type="EMBL" id="MKIE01000003">
    <property type="protein sequence ID" value="OHW62489.1"/>
    <property type="molecule type" value="Genomic_DNA"/>
</dbReference>
<dbReference type="NCBIfam" id="NF003454">
    <property type="entry name" value="PRK05035.1"/>
    <property type="match status" value="1"/>
</dbReference>
<dbReference type="GO" id="GO:0005886">
    <property type="term" value="C:plasma membrane"/>
    <property type="evidence" value="ECO:0007669"/>
    <property type="project" value="UniProtKB-SubCell"/>
</dbReference>
<keyword evidence="7 8" id="KW-0411">Iron-sulfur</keyword>
<organism evidence="10 11">
    <name type="scientific">Andreesenia angusta</name>
    <dbReference type="NCBI Taxonomy" id="39480"/>
    <lineage>
        <taxon>Bacteria</taxon>
        <taxon>Bacillati</taxon>
        <taxon>Bacillota</taxon>
        <taxon>Tissierellia</taxon>
        <taxon>Tissierellales</taxon>
        <taxon>Gottschalkiaceae</taxon>
        <taxon>Andreesenia</taxon>
    </lineage>
</organism>
<evidence type="ECO:0000256" key="8">
    <source>
        <dbReference type="HAMAP-Rule" id="MF_00461"/>
    </source>
</evidence>
<protein>
    <recommendedName>
        <fullName evidence="8">Ion-translocating oxidoreductase complex subunit C</fullName>
        <ecNumber evidence="8">7.-.-.-</ecNumber>
    </recommendedName>
    <alternativeName>
        <fullName evidence="8">Rnf electron transport complex subunit C</fullName>
    </alternativeName>
</protein>
<dbReference type="Gene3D" id="3.30.70.20">
    <property type="match status" value="1"/>
</dbReference>
<feature type="binding site" evidence="8">
    <location>
        <position position="372"/>
    </location>
    <ligand>
        <name>[4Fe-4S] cluster</name>
        <dbReference type="ChEBI" id="CHEBI:49883"/>
        <label>1</label>
    </ligand>
</feature>
<dbReference type="InterPro" id="IPR037225">
    <property type="entry name" value="Nuo51_FMN-bd_sf"/>
</dbReference>
<keyword evidence="3 8" id="KW-0479">Metal-binding</keyword>
<feature type="binding site" evidence="8">
    <location>
        <position position="375"/>
    </location>
    <ligand>
        <name>[4Fe-4S] cluster</name>
        <dbReference type="ChEBI" id="CHEBI:49883"/>
        <label>1</label>
    </ligand>
</feature>
<dbReference type="STRING" id="39480.EUAN_10530"/>
<dbReference type="Pfam" id="PF01512">
    <property type="entry name" value="Complex1_51K"/>
    <property type="match status" value="1"/>
</dbReference>
<evidence type="ECO:0000313" key="10">
    <source>
        <dbReference type="EMBL" id="OHW62489.1"/>
    </source>
</evidence>
<evidence type="ECO:0000259" key="9">
    <source>
        <dbReference type="PROSITE" id="PS51379"/>
    </source>
</evidence>
<reference evidence="10 11" key="1">
    <citation type="submission" date="2016-09" db="EMBL/GenBank/DDBJ databases">
        <title>Genome sequence of Eubacterium angustum.</title>
        <authorList>
            <person name="Poehlein A."/>
            <person name="Daniel R."/>
        </authorList>
    </citation>
    <scope>NUCLEOTIDE SEQUENCE [LARGE SCALE GENOMIC DNA]</scope>
    <source>
        <strain evidence="10 11">DSM 1989</strain>
    </source>
</reference>
<dbReference type="InterPro" id="IPR010208">
    <property type="entry name" value="Ion_transpt_RnfC/RsxC"/>
</dbReference>
<evidence type="ECO:0000256" key="5">
    <source>
        <dbReference type="ARBA" id="ARBA00022982"/>
    </source>
</evidence>
<dbReference type="GO" id="GO:0046872">
    <property type="term" value="F:metal ion binding"/>
    <property type="evidence" value="ECO:0007669"/>
    <property type="project" value="UniProtKB-KW"/>
</dbReference>
<dbReference type="SUPFAM" id="SSF142019">
    <property type="entry name" value="Nqo1 FMN-binding domain-like"/>
    <property type="match status" value="1"/>
</dbReference>
<dbReference type="GO" id="GO:0022900">
    <property type="term" value="P:electron transport chain"/>
    <property type="evidence" value="ECO:0007669"/>
    <property type="project" value="UniProtKB-UniRule"/>
</dbReference>
<feature type="binding site" evidence="8">
    <location>
        <position position="418"/>
    </location>
    <ligand>
        <name>[4Fe-4S] cluster</name>
        <dbReference type="ChEBI" id="CHEBI:49883"/>
        <label>1</label>
    </ligand>
</feature>
<feature type="domain" description="4Fe-4S ferredoxin-type" evidence="9">
    <location>
        <begin position="362"/>
        <end position="389"/>
    </location>
</feature>
<dbReference type="PANTHER" id="PTHR43034">
    <property type="entry name" value="ION-TRANSLOCATING OXIDOREDUCTASE COMPLEX SUBUNIT C"/>
    <property type="match status" value="1"/>
</dbReference>
<comment type="subcellular location">
    <subcellularLocation>
        <location evidence="8">Cell membrane</location>
        <topology evidence="8">Peripheral membrane protein</topology>
    </subcellularLocation>
</comment>
<dbReference type="InterPro" id="IPR026902">
    <property type="entry name" value="RnfC_N"/>
</dbReference>
<feature type="binding site" evidence="8">
    <location>
        <position position="379"/>
    </location>
    <ligand>
        <name>[4Fe-4S] cluster</name>
        <dbReference type="ChEBI" id="CHEBI:49883"/>
        <label>2</label>
    </ligand>
</feature>
<dbReference type="Gene3D" id="3.40.50.11540">
    <property type="entry name" value="NADH-ubiquinone oxidoreductase 51kDa subunit"/>
    <property type="match status" value="1"/>
</dbReference>
<evidence type="ECO:0000256" key="3">
    <source>
        <dbReference type="ARBA" id="ARBA00022723"/>
    </source>
</evidence>